<dbReference type="Pfam" id="PF11728">
    <property type="entry name" value="ArAE_1_C"/>
    <property type="match status" value="1"/>
</dbReference>
<keyword evidence="4 6" id="KW-1133">Transmembrane helix</keyword>
<dbReference type="RefSeq" id="WP_380701547.1">
    <property type="nucleotide sequence ID" value="NZ_JBHSAP010000004.1"/>
</dbReference>
<proteinExistence type="predicted"/>
<feature type="transmembrane region" description="Helical" evidence="6">
    <location>
        <begin position="12"/>
        <end position="39"/>
    </location>
</feature>
<keyword evidence="3 6" id="KW-0812">Transmembrane</keyword>
<feature type="transmembrane region" description="Helical" evidence="6">
    <location>
        <begin position="105"/>
        <end position="136"/>
    </location>
</feature>
<evidence type="ECO:0000256" key="4">
    <source>
        <dbReference type="ARBA" id="ARBA00022989"/>
    </source>
</evidence>
<dbReference type="InterPro" id="IPR038323">
    <property type="entry name" value="ArAE_1_C_sf"/>
</dbReference>
<dbReference type="PANTHER" id="PTHR40064">
    <property type="entry name" value="MEMBRANE PROTEIN-RELATED"/>
    <property type="match status" value="1"/>
</dbReference>
<comment type="caution">
    <text evidence="8">The sequence shown here is derived from an EMBL/GenBank/DDBJ whole genome shotgun (WGS) entry which is preliminary data.</text>
</comment>
<dbReference type="Gene3D" id="1.20.120.940">
    <property type="entry name" value="Putative aromatic acid exporter, C-terminal domain"/>
    <property type="match status" value="1"/>
</dbReference>
<comment type="subcellular location">
    <subcellularLocation>
        <location evidence="1">Cell membrane</location>
        <topology evidence="1">Multi-pass membrane protein</topology>
    </subcellularLocation>
</comment>
<evidence type="ECO:0000256" key="3">
    <source>
        <dbReference type="ARBA" id="ARBA00022692"/>
    </source>
</evidence>
<gene>
    <name evidence="8" type="ORF">ACFOUO_01800</name>
</gene>
<evidence type="ECO:0000256" key="2">
    <source>
        <dbReference type="ARBA" id="ARBA00022475"/>
    </source>
</evidence>
<organism evidence="8 9">
    <name type="scientific">Salinithrix halophila</name>
    <dbReference type="NCBI Taxonomy" id="1485204"/>
    <lineage>
        <taxon>Bacteria</taxon>
        <taxon>Bacillati</taxon>
        <taxon>Bacillota</taxon>
        <taxon>Bacilli</taxon>
        <taxon>Bacillales</taxon>
        <taxon>Thermoactinomycetaceae</taxon>
        <taxon>Salinithrix</taxon>
    </lineage>
</organism>
<dbReference type="Proteomes" id="UP001595843">
    <property type="component" value="Unassembled WGS sequence"/>
</dbReference>
<evidence type="ECO:0000256" key="6">
    <source>
        <dbReference type="SAM" id="Phobius"/>
    </source>
</evidence>
<reference evidence="9" key="1">
    <citation type="journal article" date="2019" name="Int. J. Syst. Evol. Microbiol.">
        <title>The Global Catalogue of Microorganisms (GCM) 10K type strain sequencing project: providing services to taxonomists for standard genome sequencing and annotation.</title>
        <authorList>
            <consortium name="The Broad Institute Genomics Platform"/>
            <consortium name="The Broad Institute Genome Sequencing Center for Infectious Disease"/>
            <person name="Wu L."/>
            <person name="Ma J."/>
        </authorList>
    </citation>
    <scope>NUCLEOTIDE SEQUENCE [LARGE SCALE GENOMIC DNA]</scope>
    <source>
        <strain evidence="9">IBRC-M 10813</strain>
    </source>
</reference>
<feature type="domain" description="Putative aromatic acid exporter C-terminal" evidence="7">
    <location>
        <begin position="145"/>
        <end position="309"/>
    </location>
</feature>
<keyword evidence="5 6" id="KW-0472">Membrane</keyword>
<evidence type="ECO:0000313" key="9">
    <source>
        <dbReference type="Proteomes" id="UP001595843"/>
    </source>
</evidence>
<feature type="transmembrane region" description="Helical" evidence="6">
    <location>
        <begin position="51"/>
        <end position="69"/>
    </location>
</feature>
<evidence type="ECO:0000256" key="5">
    <source>
        <dbReference type="ARBA" id="ARBA00023136"/>
    </source>
</evidence>
<evidence type="ECO:0000256" key="1">
    <source>
        <dbReference type="ARBA" id="ARBA00004651"/>
    </source>
</evidence>
<dbReference type="EMBL" id="JBHSAP010000004">
    <property type="protein sequence ID" value="MFC4075539.1"/>
    <property type="molecule type" value="Genomic_DNA"/>
</dbReference>
<dbReference type="InterPro" id="IPR052984">
    <property type="entry name" value="UPF0421"/>
</dbReference>
<sequence>MKIGYRTLKTSVGAALAIGTAQVLGLHFYASAGILTILCIKRTKKRSLASAWERFLACLIGLVFGVILFEALGYHPWTVGLVILLLIPALVSLKAQEGIVTSSVIFLHLYTLQGISVAIIVNELAIIAIGIGYALLMNLYMPNQEKDLARYQENIEANLKAIFHELARFLREGRLEWDGKEIAETSRLLEEARRLSLTHVENRMLFDEDFYFRYFQMRKKQFTNIERVMGILSRLDRTGIQGDTIADFLDGLAEAVHPGNTARLFLDELNEMRQKFKESPLPKSRQEFETRAALLQFVQELEEYLLVKKEFAPRMKDPTPPHRK</sequence>
<keyword evidence="2" id="KW-1003">Cell membrane</keyword>
<evidence type="ECO:0000259" key="7">
    <source>
        <dbReference type="Pfam" id="PF11728"/>
    </source>
</evidence>
<dbReference type="PANTHER" id="PTHR40064:SF1">
    <property type="entry name" value="MEMBRANE PROTEIN"/>
    <property type="match status" value="1"/>
</dbReference>
<protein>
    <submittedName>
        <fullName evidence="8">Aromatic acid exporter family protein</fullName>
    </submittedName>
</protein>
<evidence type="ECO:0000313" key="8">
    <source>
        <dbReference type="EMBL" id="MFC4075539.1"/>
    </source>
</evidence>
<dbReference type="InterPro" id="IPR010343">
    <property type="entry name" value="ArAE_1"/>
</dbReference>
<name>A0ABV8JHV7_9BACL</name>
<feature type="transmembrane region" description="Helical" evidence="6">
    <location>
        <begin position="75"/>
        <end position="93"/>
    </location>
</feature>
<dbReference type="InterPro" id="IPR021062">
    <property type="entry name" value="ArAE_1_C"/>
</dbReference>
<keyword evidence="9" id="KW-1185">Reference proteome</keyword>
<accession>A0ABV8JHV7</accession>
<dbReference type="Pfam" id="PF06081">
    <property type="entry name" value="ArAE_1"/>
    <property type="match status" value="1"/>
</dbReference>